<reference evidence="17 18" key="1">
    <citation type="submission" date="2018-11" db="EMBL/GenBank/DDBJ databases">
        <title>Species Designations Belie Phenotypic and Genotypic Heterogeneity in Oral Streptococci.</title>
        <authorList>
            <person name="Velsko I."/>
        </authorList>
    </citation>
    <scope>NUCLEOTIDE SEQUENCE [LARGE SCALE GENOMIC DNA]</scope>
    <source>
        <strain evidence="15 17">BCC16</strain>
        <strain evidence="16 18">BCC37</strain>
    </source>
</reference>
<dbReference type="NCBIfam" id="TIGR02093">
    <property type="entry name" value="P_ylase"/>
    <property type="match status" value="1"/>
</dbReference>
<comment type="caution">
    <text evidence="15">The sequence shown here is derived from an EMBL/GenBank/DDBJ whole genome shotgun (WGS) entry which is preliminary data.</text>
</comment>
<keyword evidence="6" id="KW-0021">Allosteric enzyme</keyword>
<evidence type="ECO:0000256" key="1">
    <source>
        <dbReference type="ARBA" id="ARBA00001275"/>
    </source>
</evidence>
<evidence type="ECO:0000313" key="19">
    <source>
        <dbReference type="Proteomes" id="UP001208557"/>
    </source>
</evidence>
<comment type="subcellular location">
    <subcellularLocation>
        <location evidence="3">Cytoplasm</location>
    </subcellularLocation>
</comment>
<dbReference type="Proteomes" id="UP001208557">
    <property type="component" value="Unassembled WGS sequence"/>
</dbReference>
<dbReference type="RefSeq" id="WP_002899305.1">
    <property type="nucleotide sequence ID" value="NZ_CP071419.1"/>
</dbReference>
<sequence>MSNLQTYIKNTYSKNLADCSNEELYLALLNYTKLASAQKPVNTGKKKLYYISAEFLIGKLLSNNLINLGLYDDVKQELADAGKDLIEVEEVELEPSLGNGGLGRLAACFLDSIATLGLNGDGVGLNYHFGLFQQVLKNNEQTTIPNFWLTEQNWLVRSSRSYQVPFAHFTLTSTLYDIDVPGYKTETKNRLRLFDLDSVDADIITDGIDFDKTDIARNLTLFLYPDDSDKQGELLRIFQQYFMVSNGAQLIIDEAIEKGSNLHDLADYAVIQINDTHPSLVIPEMIRLLTERGLDLDEAIAIVQKMTAYTNHTILAEALEKWPLEFLKEVVPHLVPIIKELDKRVKAKYADPAVQIIDEDDRVHMAHMDIHYGYSVNGVAALHTEILKNSELKAFYDIYPEKFNNKTNGITFRRWLMHANPRLSHYLDELLGRDWHHDATKLEGLLEFTGAANVKEKLEGIKAHNKRKLARHLKEAQGVEINPESIFDIQIKRLHEYKRQQMNALYVIHKYLDIKAGNIPARPITVFFGGKAAPAYTIAQDIIHLILCLSEVIANDPQVAPHLQVVMVENYNVTASSFLIAAGDISEQISLASKEASGTGNMKFMLNGALTLGTMDGANVEIAELVGEDNIYIFGEDSETVIDLYAKSAYKSSEYYAREAIKPLVDFIVSDEVLAVGKAERLERLYNELISKDWFMTLLDLEDYIQVKERMLADYEDRDAWMDKVIVNIAKAGFFSSDRTIAQYEEEVWHLNS</sequence>
<evidence type="ECO:0000256" key="3">
    <source>
        <dbReference type="ARBA" id="ARBA00004496"/>
    </source>
</evidence>
<dbReference type="InterPro" id="IPR000811">
    <property type="entry name" value="Glyco_trans_35"/>
</dbReference>
<evidence type="ECO:0000313" key="14">
    <source>
        <dbReference type="EMBL" id="MCY7033693.1"/>
    </source>
</evidence>
<dbReference type="InterPro" id="IPR011833">
    <property type="entry name" value="Glycg_phsphrylas"/>
</dbReference>
<dbReference type="EC" id="2.4.1.1" evidence="13"/>
<keyword evidence="9 12" id="KW-0663">Pyridoxal phosphate</keyword>
<evidence type="ECO:0000256" key="10">
    <source>
        <dbReference type="ARBA" id="ARBA00023277"/>
    </source>
</evidence>
<reference evidence="14" key="3">
    <citation type="submission" date="2022-02" db="EMBL/GenBank/DDBJ databases">
        <authorList>
            <person name="Christensen J.J.E."/>
            <person name="Jensen C.S."/>
            <person name="Nielsen X.C."/>
            <person name="Dargis R."/>
        </authorList>
    </citation>
    <scope>NUCLEOTIDE SEQUENCE</scope>
    <source>
        <strain evidence="14">A12055600</strain>
    </source>
</reference>
<evidence type="ECO:0000256" key="13">
    <source>
        <dbReference type="RuleBase" id="RU000587"/>
    </source>
</evidence>
<dbReference type="FunFam" id="3.40.50.2000:FF:000003">
    <property type="entry name" value="Alpha-1,4 glucan phosphorylase"/>
    <property type="match status" value="1"/>
</dbReference>
<evidence type="ECO:0000256" key="7">
    <source>
        <dbReference type="ARBA" id="ARBA00022676"/>
    </source>
</evidence>
<keyword evidence="5" id="KW-0963">Cytoplasm</keyword>
<dbReference type="InterPro" id="IPR035090">
    <property type="entry name" value="Pyridoxal_P_attach_site"/>
</dbReference>
<gene>
    <name evidence="15" type="primary">malP</name>
    <name evidence="14" type="synonym">glgP</name>
    <name evidence="16" type="ORF">D8869_04640</name>
    <name evidence="15" type="ORF">D8879_04085</name>
    <name evidence="14" type="ORF">MK406_01195</name>
</gene>
<keyword evidence="8 13" id="KW-0808">Transferase</keyword>
<dbReference type="PANTHER" id="PTHR11468:SF3">
    <property type="entry name" value="GLYCOGEN PHOSPHORYLASE, LIVER FORM"/>
    <property type="match status" value="1"/>
</dbReference>
<dbReference type="EMBL" id="JAKUVJ010000002">
    <property type="protein sequence ID" value="MCY7033693.1"/>
    <property type="molecule type" value="Genomic_DNA"/>
</dbReference>
<dbReference type="GO" id="GO:0030170">
    <property type="term" value="F:pyridoxal phosphate binding"/>
    <property type="evidence" value="ECO:0007669"/>
    <property type="project" value="InterPro"/>
</dbReference>
<comment type="similarity">
    <text evidence="4 13">Belongs to the glycogen phosphorylase family.</text>
</comment>
<dbReference type="GO" id="GO:0005980">
    <property type="term" value="P:glycogen catabolic process"/>
    <property type="evidence" value="ECO:0007669"/>
    <property type="project" value="TreeGrafter"/>
</dbReference>
<dbReference type="PANTHER" id="PTHR11468">
    <property type="entry name" value="GLYCOGEN PHOSPHORYLASE"/>
    <property type="match status" value="1"/>
</dbReference>
<dbReference type="PIRSF" id="PIRSF000460">
    <property type="entry name" value="Pprylas_GlgP"/>
    <property type="match status" value="1"/>
</dbReference>
<comment type="cofactor">
    <cofactor evidence="2 13">
        <name>pyridoxal 5'-phosphate</name>
        <dbReference type="ChEBI" id="CHEBI:597326"/>
    </cofactor>
</comment>
<proteinExistence type="inferred from homology"/>
<dbReference type="EMBL" id="RJND01000003">
    <property type="protein sequence ID" value="RSI52740.1"/>
    <property type="molecule type" value="Genomic_DNA"/>
</dbReference>
<name>A0A3R9GUJ7_STRSA</name>
<evidence type="ECO:0000256" key="12">
    <source>
        <dbReference type="PIRSR" id="PIRSR000460-1"/>
    </source>
</evidence>
<reference evidence="14 19" key="2">
    <citation type="journal article" date="2022" name="Med Res Arch">
        <title>Genomic identification of streptococcal strains and relation to clinical characteristics. A substudy to The Partial Oral Treatment of Endocarditis (POET) Trial.</title>
        <authorList>
            <person name="Christensen J."/>
            <person name="Jensen C."/>
            <person name="Dargis R."/>
            <person name="Nielsen X."/>
            <person name="Pries- Heje M."/>
            <person name="Wiingaard C."/>
            <person name="Ihlemann N."/>
            <person name="Gill S."/>
            <person name="Bruun N."/>
            <person name="Elming H."/>
            <person name="Povlsen J."/>
            <person name="Madsen T."/>
            <person name="Jensen K."/>
            <person name="Fuursted K."/>
            <person name="Ostergaard L."/>
            <person name="Christiansen U."/>
            <person name="Rosenvinge F."/>
            <person name="Helweg-Larsen J."/>
            <person name="Fosbol E."/>
            <person name="Kober L."/>
            <person name="Torp-Pedersen C."/>
            <person name="Tonder N."/>
            <person name="Moser C."/>
            <person name="Iversen K."/>
            <person name="Bundgaard H."/>
        </authorList>
    </citation>
    <scope>NUCLEOTIDE SEQUENCE [LARGE SCALE GENOMIC DNA]</scope>
    <source>
        <strain evidence="14 19">A12055600</strain>
    </source>
</reference>
<evidence type="ECO:0000256" key="8">
    <source>
        <dbReference type="ARBA" id="ARBA00022679"/>
    </source>
</evidence>
<dbReference type="Gene3D" id="3.40.50.2000">
    <property type="entry name" value="Glycogen Phosphorylase B"/>
    <property type="match status" value="2"/>
</dbReference>
<evidence type="ECO:0000313" key="16">
    <source>
        <dbReference type="EMBL" id="RSI52740.1"/>
    </source>
</evidence>
<dbReference type="FunFam" id="3.40.50.2000:FF:000153">
    <property type="entry name" value="Alpha-1,4 glucan phosphorylase"/>
    <property type="match status" value="1"/>
</dbReference>
<evidence type="ECO:0000256" key="5">
    <source>
        <dbReference type="ARBA" id="ARBA00022490"/>
    </source>
</evidence>
<dbReference type="AlphaFoldDB" id="A0A3R9GUJ7"/>
<protein>
    <recommendedName>
        <fullName evidence="13">Alpha-1,4 glucan phosphorylase</fullName>
        <ecNumber evidence="13">2.4.1.1</ecNumber>
    </recommendedName>
</protein>
<evidence type="ECO:0000256" key="4">
    <source>
        <dbReference type="ARBA" id="ARBA00006047"/>
    </source>
</evidence>
<dbReference type="PROSITE" id="PS00102">
    <property type="entry name" value="PHOSPHORYLASE"/>
    <property type="match status" value="1"/>
</dbReference>
<evidence type="ECO:0000256" key="11">
    <source>
        <dbReference type="ARBA" id="ARBA00025174"/>
    </source>
</evidence>
<organism evidence="15 17">
    <name type="scientific">Streptococcus sanguinis</name>
    <dbReference type="NCBI Taxonomy" id="1305"/>
    <lineage>
        <taxon>Bacteria</taxon>
        <taxon>Bacillati</taxon>
        <taxon>Bacillota</taxon>
        <taxon>Bacilli</taxon>
        <taxon>Lactobacillales</taxon>
        <taxon>Streptococcaceae</taxon>
        <taxon>Streptococcus</taxon>
    </lineage>
</organism>
<evidence type="ECO:0000256" key="9">
    <source>
        <dbReference type="ARBA" id="ARBA00022898"/>
    </source>
</evidence>
<dbReference type="EMBL" id="RJMT01000003">
    <property type="protein sequence ID" value="RSI32661.1"/>
    <property type="molecule type" value="Genomic_DNA"/>
</dbReference>
<evidence type="ECO:0000313" key="18">
    <source>
        <dbReference type="Proteomes" id="UP000280406"/>
    </source>
</evidence>
<dbReference type="GO" id="GO:0008184">
    <property type="term" value="F:glycogen phosphorylase activity"/>
    <property type="evidence" value="ECO:0007669"/>
    <property type="project" value="InterPro"/>
</dbReference>
<comment type="function">
    <text evidence="11">Phosphorylase is an important allosteric enzyme in carbohydrate metabolism. Enzymes from different sources differ in their regulatory mechanisms and in their natural substrates. However, all known phosphorylases share catalytic and structural properties.</text>
</comment>
<feature type="modified residue" description="N6-(pyridoxal phosphate)lysine" evidence="12">
    <location>
        <position position="603"/>
    </location>
</feature>
<keyword evidence="7 13" id="KW-0328">Glycosyltransferase</keyword>
<evidence type="ECO:0000256" key="6">
    <source>
        <dbReference type="ARBA" id="ARBA00022533"/>
    </source>
</evidence>
<dbReference type="Proteomes" id="UP000280406">
    <property type="component" value="Unassembled WGS sequence"/>
</dbReference>
<dbReference type="SUPFAM" id="SSF53756">
    <property type="entry name" value="UDP-Glycosyltransferase/glycogen phosphorylase"/>
    <property type="match status" value="1"/>
</dbReference>
<evidence type="ECO:0000256" key="2">
    <source>
        <dbReference type="ARBA" id="ARBA00001933"/>
    </source>
</evidence>
<evidence type="ECO:0000313" key="15">
    <source>
        <dbReference type="EMBL" id="RSI32661.1"/>
    </source>
</evidence>
<evidence type="ECO:0000313" key="17">
    <source>
        <dbReference type="Proteomes" id="UP000273966"/>
    </source>
</evidence>
<dbReference type="GO" id="GO:0005737">
    <property type="term" value="C:cytoplasm"/>
    <property type="evidence" value="ECO:0007669"/>
    <property type="project" value="UniProtKB-SubCell"/>
</dbReference>
<dbReference type="Pfam" id="PF00343">
    <property type="entry name" value="Phosphorylase"/>
    <property type="match status" value="1"/>
</dbReference>
<accession>A0A3R9GUJ7</accession>
<keyword evidence="10 13" id="KW-0119">Carbohydrate metabolism</keyword>
<comment type="catalytic activity">
    <reaction evidence="1 13">
        <text>[(1-&gt;4)-alpha-D-glucosyl](n) + phosphate = [(1-&gt;4)-alpha-D-glucosyl](n-1) + alpha-D-glucose 1-phosphate</text>
        <dbReference type="Rhea" id="RHEA:41732"/>
        <dbReference type="Rhea" id="RHEA-COMP:9584"/>
        <dbReference type="Rhea" id="RHEA-COMP:9586"/>
        <dbReference type="ChEBI" id="CHEBI:15444"/>
        <dbReference type="ChEBI" id="CHEBI:43474"/>
        <dbReference type="ChEBI" id="CHEBI:58601"/>
        <dbReference type="EC" id="2.4.1.1"/>
    </reaction>
</comment>
<comment type="function">
    <text evidence="13">Allosteric enzyme that catalyzes the rate-limiting step in glycogen catabolism, the phosphorolytic cleavage of glycogen to produce glucose-1-phosphate, and plays a central role in maintaining cellular and organismal glucose homeostasis.</text>
</comment>
<dbReference type="Proteomes" id="UP000273966">
    <property type="component" value="Unassembled WGS sequence"/>
</dbReference>